<proteinExistence type="inferred from homology"/>
<dbReference type="GO" id="GO:0042602">
    <property type="term" value="F:riboflavin reductase (NADPH) activity"/>
    <property type="evidence" value="ECO:0007669"/>
    <property type="project" value="TreeGrafter"/>
</dbReference>
<dbReference type="KEGG" id="git:C6V83_03420"/>
<dbReference type="Gene3D" id="2.30.110.10">
    <property type="entry name" value="Electron Transport, Fmn-binding Protein, Chain A"/>
    <property type="match status" value="1"/>
</dbReference>
<keyword evidence="5" id="KW-1185">Reference proteome</keyword>
<accession>A0A2S0KJX9</accession>
<dbReference type="AlphaFoldDB" id="A0A2S0KJX9"/>
<dbReference type="Proteomes" id="UP000239814">
    <property type="component" value="Chromosome"/>
</dbReference>
<feature type="domain" description="Flavin reductase like" evidence="3">
    <location>
        <begin position="10"/>
        <end position="157"/>
    </location>
</feature>
<sequence length="162" mass="17293">MTAAPLYDSFALHGSSVSLVTVYDDDHRFFVAGSVLTASVDPFALAVSVGRTRAALPAMLSGRAWALSILAAQHLPLVRALTGSTRPEERRAALTAAGAAESPEGPLVLPDALTTFWCRTSSSTTVHDQELVVGDVLRATTPNDDEPLLRWNHRFHTASALE</sequence>
<dbReference type="GO" id="GO:0010181">
    <property type="term" value="F:FMN binding"/>
    <property type="evidence" value="ECO:0007669"/>
    <property type="project" value="InterPro"/>
</dbReference>
<comment type="similarity">
    <text evidence="1">Belongs to the non-flavoprotein flavin reductase family.</text>
</comment>
<dbReference type="OrthoDB" id="9792858at2"/>
<organism evidence="4 5">
    <name type="scientific">Gordonia iterans</name>
    <dbReference type="NCBI Taxonomy" id="1004901"/>
    <lineage>
        <taxon>Bacteria</taxon>
        <taxon>Bacillati</taxon>
        <taxon>Actinomycetota</taxon>
        <taxon>Actinomycetes</taxon>
        <taxon>Mycobacteriales</taxon>
        <taxon>Gordoniaceae</taxon>
        <taxon>Gordonia</taxon>
    </lineage>
</organism>
<dbReference type="PANTHER" id="PTHR30466">
    <property type="entry name" value="FLAVIN REDUCTASE"/>
    <property type="match status" value="1"/>
</dbReference>
<dbReference type="InterPro" id="IPR012349">
    <property type="entry name" value="Split_barrel_FMN-bd"/>
</dbReference>
<gene>
    <name evidence="4" type="ORF">C6V83_03420</name>
</gene>
<dbReference type="SMART" id="SM00903">
    <property type="entry name" value="Flavin_Reduct"/>
    <property type="match status" value="1"/>
</dbReference>
<dbReference type="SUPFAM" id="SSF50475">
    <property type="entry name" value="FMN-binding split barrel"/>
    <property type="match status" value="1"/>
</dbReference>
<evidence type="ECO:0000313" key="5">
    <source>
        <dbReference type="Proteomes" id="UP000239814"/>
    </source>
</evidence>
<dbReference type="PANTHER" id="PTHR30466:SF1">
    <property type="entry name" value="FMN REDUCTASE (NADH) RUTF"/>
    <property type="match status" value="1"/>
</dbReference>
<protein>
    <submittedName>
        <fullName evidence="4">Flavin reductase</fullName>
    </submittedName>
</protein>
<evidence type="ECO:0000256" key="2">
    <source>
        <dbReference type="ARBA" id="ARBA00023002"/>
    </source>
</evidence>
<evidence type="ECO:0000256" key="1">
    <source>
        <dbReference type="ARBA" id="ARBA00008898"/>
    </source>
</evidence>
<evidence type="ECO:0000313" key="4">
    <source>
        <dbReference type="EMBL" id="AVM01984.1"/>
    </source>
</evidence>
<dbReference type="InterPro" id="IPR050268">
    <property type="entry name" value="NADH-dep_flavin_reductase"/>
</dbReference>
<dbReference type="EMBL" id="CP027433">
    <property type="protein sequence ID" value="AVM01984.1"/>
    <property type="molecule type" value="Genomic_DNA"/>
</dbReference>
<dbReference type="Pfam" id="PF01613">
    <property type="entry name" value="Flavin_Reduct"/>
    <property type="match status" value="1"/>
</dbReference>
<name>A0A2S0KJX9_9ACTN</name>
<dbReference type="InterPro" id="IPR002563">
    <property type="entry name" value="Flavin_Rdtase-like_dom"/>
</dbReference>
<keyword evidence="2" id="KW-0560">Oxidoreductase</keyword>
<reference evidence="4 5" key="1">
    <citation type="submission" date="2018-03" db="EMBL/GenBank/DDBJ databases">
        <title>Characteristics and genome of n-alkane degrading marine bacteria Gordonia iterans isolated from crude oil contaminated in Tae-an, South Korea.</title>
        <authorList>
            <person name="Lee S.-S."/>
            <person name="Kim H."/>
        </authorList>
    </citation>
    <scope>NUCLEOTIDE SEQUENCE [LARGE SCALE GENOMIC DNA]</scope>
    <source>
        <strain evidence="4 5">Co17</strain>
    </source>
</reference>
<evidence type="ECO:0000259" key="3">
    <source>
        <dbReference type="SMART" id="SM00903"/>
    </source>
</evidence>